<accession>A0A4V2DNT3</accession>
<proteinExistence type="predicted"/>
<organism evidence="1 2">
    <name type="scientific">Acinetobacter bouvetii</name>
    <dbReference type="NCBI Taxonomy" id="202951"/>
    <lineage>
        <taxon>Bacteria</taxon>
        <taxon>Pseudomonadati</taxon>
        <taxon>Pseudomonadota</taxon>
        <taxon>Gammaproteobacteria</taxon>
        <taxon>Moraxellales</taxon>
        <taxon>Moraxellaceae</taxon>
        <taxon>Acinetobacter</taxon>
    </lineage>
</organism>
<keyword evidence="1" id="KW-0238">DNA-binding</keyword>
<dbReference type="EMBL" id="SGSU01000026">
    <property type="protein sequence ID" value="RZG64196.1"/>
    <property type="molecule type" value="Genomic_DNA"/>
</dbReference>
<sequence length="95" mass="10510">MAAYLIKVECDTPPQVMLGQNIGGGIVKEMKEVAHDLLTASQLAKKYNLSVQTIRRKLADFNQGTTGKYLYNSKIADELLNPRTKKSTGGARRKN</sequence>
<comment type="caution">
    <text evidence="1">The sequence shown here is derived from an EMBL/GenBank/DDBJ whole genome shotgun (WGS) entry which is preliminary data.</text>
</comment>
<name>A0A4V2DNT3_9GAMM</name>
<dbReference type="Proteomes" id="UP000293483">
    <property type="component" value="Unassembled WGS sequence"/>
</dbReference>
<dbReference type="GO" id="GO:0003677">
    <property type="term" value="F:DNA binding"/>
    <property type="evidence" value="ECO:0007669"/>
    <property type="project" value="UniProtKB-KW"/>
</dbReference>
<reference evidence="1 2" key="1">
    <citation type="submission" date="2019-02" db="EMBL/GenBank/DDBJ databases">
        <title>The Batch Genome Submission of Acinetobacter spp. strains.</title>
        <authorList>
            <person name="Qin J."/>
            <person name="Hu Y."/>
            <person name="Ye H."/>
            <person name="Wei L."/>
            <person name="Feng Y."/>
            <person name="Zong Z."/>
        </authorList>
    </citation>
    <scope>NUCLEOTIDE SEQUENCE [LARGE SCALE GENOMIC DNA]</scope>
    <source>
        <strain evidence="1 2">WCHABo060081</strain>
    </source>
</reference>
<evidence type="ECO:0000313" key="2">
    <source>
        <dbReference type="Proteomes" id="UP000293483"/>
    </source>
</evidence>
<protein>
    <submittedName>
        <fullName evidence="1">DNA-binding protein</fullName>
    </submittedName>
</protein>
<evidence type="ECO:0000313" key="1">
    <source>
        <dbReference type="EMBL" id="RZG64196.1"/>
    </source>
</evidence>
<dbReference type="RefSeq" id="WP_130148446.1">
    <property type="nucleotide sequence ID" value="NZ_SGSU01000026.1"/>
</dbReference>
<dbReference type="AlphaFoldDB" id="A0A4V2DNT3"/>
<gene>
    <name evidence="1" type="ORF">EXE25_17370</name>
</gene>